<keyword evidence="1" id="KW-0732">Signal</keyword>
<accession>A0AAW1D6V9</accession>
<keyword evidence="3" id="KW-1185">Reference proteome</keyword>
<gene>
    <name evidence="2" type="ORF">O3M35_008393</name>
</gene>
<feature type="chain" id="PRO_5043990724" evidence="1">
    <location>
        <begin position="20"/>
        <end position="132"/>
    </location>
</feature>
<dbReference type="Proteomes" id="UP001461498">
    <property type="component" value="Unassembled WGS sequence"/>
</dbReference>
<sequence length="132" mass="14962">MKGKFILILLILVNNYSDGKRHRITKRFIYPSGSVLQFAMGLALPATVTGRNIATNSGILINYALPTNVTQLKLPDIATTRFGQEQILNKILIILKKNNIDDECLQEILCFMNVYKFDSTSLIYELLEIIIQ</sequence>
<evidence type="ECO:0000313" key="3">
    <source>
        <dbReference type="Proteomes" id="UP001461498"/>
    </source>
</evidence>
<evidence type="ECO:0000313" key="2">
    <source>
        <dbReference type="EMBL" id="KAK9506456.1"/>
    </source>
</evidence>
<feature type="signal peptide" evidence="1">
    <location>
        <begin position="1"/>
        <end position="19"/>
    </location>
</feature>
<protein>
    <submittedName>
        <fullName evidence="2">Uncharacterized protein</fullName>
    </submittedName>
</protein>
<organism evidence="2 3">
    <name type="scientific">Rhynocoris fuscipes</name>
    <dbReference type="NCBI Taxonomy" id="488301"/>
    <lineage>
        <taxon>Eukaryota</taxon>
        <taxon>Metazoa</taxon>
        <taxon>Ecdysozoa</taxon>
        <taxon>Arthropoda</taxon>
        <taxon>Hexapoda</taxon>
        <taxon>Insecta</taxon>
        <taxon>Pterygota</taxon>
        <taxon>Neoptera</taxon>
        <taxon>Paraneoptera</taxon>
        <taxon>Hemiptera</taxon>
        <taxon>Heteroptera</taxon>
        <taxon>Panheteroptera</taxon>
        <taxon>Cimicomorpha</taxon>
        <taxon>Reduviidae</taxon>
        <taxon>Harpactorinae</taxon>
        <taxon>Harpactorini</taxon>
        <taxon>Rhynocoris</taxon>
    </lineage>
</organism>
<dbReference type="EMBL" id="JAPXFL010000005">
    <property type="protein sequence ID" value="KAK9506456.1"/>
    <property type="molecule type" value="Genomic_DNA"/>
</dbReference>
<evidence type="ECO:0000256" key="1">
    <source>
        <dbReference type="SAM" id="SignalP"/>
    </source>
</evidence>
<comment type="caution">
    <text evidence="2">The sequence shown here is derived from an EMBL/GenBank/DDBJ whole genome shotgun (WGS) entry which is preliminary data.</text>
</comment>
<dbReference type="AlphaFoldDB" id="A0AAW1D6V9"/>
<proteinExistence type="predicted"/>
<name>A0AAW1D6V9_9HEMI</name>
<reference evidence="2 3" key="1">
    <citation type="submission" date="2022-12" db="EMBL/GenBank/DDBJ databases">
        <title>Chromosome-level genome assembly of true bugs.</title>
        <authorList>
            <person name="Ma L."/>
            <person name="Li H."/>
        </authorList>
    </citation>
    <scope>NUCLEOTIDE SEQUENCE [LARGE SCALE GENOMIC DNA]</scope>
    <source>
        <strain evidence="2">Lab_2022b</strain>
    </source>
</reference>